<organism evidence="7 8">
    <name type="scientific">Mucilaginibacter pocheonensis</name>
    <dbReference type="NCBI Taxonomy" id="398050"/>
    <lineage>
        <taxon>Bacteria</taxon>
        <taxon>Pseudomonadati</taxon>
        <taxon>Bacteroidota</taxon>
        <taxon>Sphingobacteriia</taxon>
        <taxon>Sphingobacteriales</taxon>
        <taxon>Sphingobacteriaceae</taxon>
        <taxon>Mucilaginibacter</taxon>
    </lineage>
</organism>
<feature type="active site" evidence="4">
    <location>
        <position position="19"/>
    </location>
</feature>
<comment type="similarity">
    <text evidence="1 5">Belongs to the acylphosphatase family.</text>
</comment>
<feature type="domain" description="Acylphosphatase-like" evidence="6">
    <location>
        <begin position="4"/>
        <end position="90"/>
    </location>
</feature>
<name>A0ABU1TBS2_9SPHI</name>
<dbReference type="PROSITE" id="PS51160">
    <property type="entry name" value="ACYLPHOSPHATASE_3"/>
    <property type="match status" value="1"/>
</dbReference>
<dbReference type="RefSeq" id="WP_310096420.1">
    <property type="nucleotide sequence ID" value="NZ_JAVDUU010000002.1"/>
</dbReference>
<dbReference type="InterPro" id="IPR036046">
    <property type="entry name" value="Acylphosphatase-like_dom_sf"/>
</dbReference>
<evidence type="ECO:0000313" key="8">
    <source>
        <dbReference type="Proteomes" id="UP001247620"/>
    </source>
</evidence>
<dbReference type="PANTHER" id="PTHR47268">
    <property type="entry name" value="ACYLPHOSPHATASE"/>
    <property type="match status" value="1"/>
</dbReference>
<dbReference type="InterPro" id="IPR001792">
    <property type="entry name" value="Acylphosphatase-like_dom"/>
</dbReference>
<comment type="caution">
    <text evidence="7">The sequence shown here is derived from an EMBL/GenBank/DDBJ whole genome shotgun (WGS) entry which is preliminary data.</text>
</comment>
<reference evidence="7 8" key="1">
    <citation type="submission" date="2023-07" db="EMBL/GenBank/DDBJ databases">
        <title>Sorghum-associated microbial communities from plants grown in Nebraska, USA.</title>
        <authorList>
            <person name="Schachtman D."/>
        </authorList>
    </citation>
    <scope>NUCLEOTIDE SEQUENCE [LARGE SCALE GENOMIC DNA]</scope>
    <source>
        <strain evidence="7 8">3262</strain>
    </source>
</reference>
<evidence type="ECO:0000313" key="7">
    <source>
        <dbReference type="EMBL" id="MDR6942850.1"/>
    </source>
</evidence>
<dbReference type="Proteomes" id="UP001247620">
    <property type="component" value="Unassembled WGS sequence"/>
</dbReference>
<proteinExistence type="inferred from homology"/>
<protein>
    <recommendedName>
        <fullName evidence="2 4">acylphosphatase</fullName>
        <ecNumber evidence="2 4">3.6.1.7</ecNumber>
    </recommendedName>
</protein>
<gene>
    <name evidence="7" type="ORF">J2W55_002692</name>
</gene>
<comment type="catalytic activity">
    <reaction evidence="3 4">
        <text>an acyl phosphate + H2O = a carboxylate + phosphate + H(+)</text>
        <dbReference type="Rhea" id="RHEA:14965"/>
        <dbReference type="ChEBI" id="CHEBI:15377"/>
        <dbReference type="ChEBI" id="CHEBI:15378"/>
        <dbReference type="ChEBI" id="CHEBI:29067"/>
        <dbReference type="ChEBI" id="CHEBI:43474"/>
        <dbReference type="ChEBI" id="CHEBI:59918"/>
        <dbReference type="EC" id="3.6.1.7"/>
    </reaction>
</comment>
<dbReference type="InterPro" id="IPR017968">
    <property type="entry name" value="Acylphosphatase_CS"/>
</dbReference>
<dbReference type="EMBL" id="JAVDUU010000002">
    <property type="protein sequence ID" value="MDR6942850.1"/>
    <property type="molecule type" value="Genomic_DNA"/>
</dbReference>
<evidence type="ECO:0000256" key="2">
    <source>
        <dbReference type="ARBA" id="ARBA00012150"/>
    </source>
</evidence>
<evidence type="ECO:0000259" key="6">
    <source>
        <dbReference type="PROSITE" id="PS51160"/>
    </source>
</evidence>
<evidence type="ECO:0000256" key="1">
    <source>
        <dbReference type="ARBA" id="ARBA00005614"/>
    </source>
</evidence>
<dbReference type="Gene3D" id="3.30.70.100">
    <property type="match status" value="1"/>
</dbReference>
<accession>A0ABU1TBS2</accession>
<keyword evidence="4 7" id="KW-0378">Hydrolase</keyword>
<dbReference type="Pfam" id="PF00708">
    <property type="entry name" value="Acylphosphatase"/>
    <property type="match status" value="1"/>
</dbReference>
<evidence type="ECO:0000256" key="3">
    <source>
        <dbReference type="ARBA" id="ARBA00047645"/>
    </source>
</evidence>
<dbReference type="PANTHER" id="PTHR47268:SF4">
    <property type="entry name" value="ACYLPHOSPHATASE"/>
    <property type="match status" value="1"/>
</dbReference>
<feature type="active site" evidence="4">
    <location>
        <position position="37"/>
    </location>
</feature>
<dbReference type="SUPFAM" id="SSF54975">
    <property type="entry name" value="Acylphosphatase/BLUF domain-like"/>
    <property type="match status" value="1"/>
</dbReference>
<dbReference type="InterPro" id="IPR020456">
    <property type="entry name" value="Acylphosphatase"/>
</dbReference>
<dbReference type="PROSITE" id="PS00150">
    <property type="entry name" value="ACYLPHOSPHATASE_1"/>
    <property type="match status" value="1"/>
</dbReference>
<dbReference type="EC" id="3.6.1.7" evidence="2 4"/>
<evidence type="ECO:0000256" key="5">
    <source>
        <dbReference type="RuleBase" id="RU004168"/>
    </source>
</evidence>
<evidence type="ECO:0000256" key="4">
    <source>
        <dbReference type="PROSITE-ProRule" id="PRU00520"/>
    </source>
</evidence>
<keyword evidence="8" id="KW-1185">Reference proteome</keyword>
<dbReference type="GO" id="GO:0003998">
    <property type="term" value="F:acylphosphatase activity"/>
    <property type="evidence" value="ECO:0007669"/>
    <property type="project" value="UniProtKB-EC"/>
</dbReference>
<sequence length="93" mass="10442">MVRHLDITVKGKVQGVFFRKATKAVADQLGVRGFVKNEPNGDVFLAAEADDTTLEMFMDWCHEGPEDAEVTSVESHEGELKNYRNFEVVKKAL</sequence>